<dbReference type="Gene3D" id="2.60.270.20">
    <property type="entry name" value="Cytolysin/lectin"/>
    <property type="match status" value="1"/>
</dbReference>
<gene>
    <name evidence="2" type="ORF">RCL2_001132000</name>
    <name evidence="1" type="ORF">RclHR1_03830010</name>
</gene>
<proteinExistence type="predicted"/>
<protein>
    <submittedName>
        <fullName evidence="2">Bryoporin isoform X2</fullName>
    </submittedName>
</protein>
<dbReference type="InterPro" id="IPR050677">
    <property type="entry name" value="Actinoporin_PFT"/>
</dbReference>
<reference evidence="1 3" key="1">
    <citation type="submission" date="2017-11" db="EMBL/GenBank/DDBJ databases">
        <title>The genome of Rhizophagus clarus HR1 reveals common genetic basis of auxotrophy among arbuscular mycorrhizal fungi.</title>
        <authorList>
            <person name="Kobayashi Y."/>
        </authorList>
    </citation>
    <scope>NUCLEOTIDE SEQUENCE [LARGE SCALE GENOMIC DNA]</scope>
    <source>
        <strain evidence="1 3">HR1</strain>
    </source>
</reference>
<dbReference type="EMBL" id="BEXD01003146">
    <property type="protein sequence ID" value="GBC00371.1"/>
    <property type="molecule type" value="Genomic_DNA"/>
</dbReference>
<dbReference type="Proteomes" id="UP000247702">
    <property type="component" value="Unassembled WGS sequence"/>
</dbReference>
<name>A0A2Z6REJ5_9GLOM</name>
<keyword evidence="3" id="KW-1185">Reference proteome</keyword>
<comment type="caution">
    <text evidence="1">The sequence shown here is derived from an EMBL/GenBank/DDBJ whole genome shotgun (WGS) entry which is preliminary data.</text>
</comment>
<dbReference type="PANTHER" id="PTHR40388:SF1">
    <property type="entry name" value="BRYOPORIN"/>
    <property type="match status" value="1"/>
</dbReference>
<sequence>MSVGVFEIPLITHTLLEELLRELDSSRKVVITIKNYTYQTLEKPKIYFVAGTSQYGFPPAPVSTGNGLVWGARKTDYSTKGTAGVIVYHIKDYNLSLALMWSIPYAYFYSNWWNFKVYEGLVEPNEDLFWKMYYDSPHEGNGNPFSGKLSGGWSYEGSMGDAGQSVIVIDFKEGGRGFVKETTQIRR</sequence>
<organism evidence="1 3">
    <name type="scientific">Rhizophagus clarus</name>
    <dbReference type="NCBI Taxonomy" id="94130"/>
    <lineage>
        <taxon>Eukaryota</taxon>
        <taxon>Fungi</taxon>
        <taxon>Fungi incertae sedis</taxon>
        <taxon>Mucoromycota</taxon>
        <taxon>Glomeromycotina</taxon>
        <taxon>Glomeromycetes</taxon>
        <taxon>Glomerales</taxon>
        <taxon>Glomeraceae</taxon>
        <taxon>Rhizophagus</taxon>
    </lineage>
</organism>
<dbReference type="GO" id="GO:0006812">
    <property type="term" value="P:monoatomic cation transport"/>
    <property type="evidence" value="ECO:0007669"/>
    <property type="project" value="InterPro"/>
</dbReference>
<dbReference type="GO" id="GO:0015267">
    <property type="term" value="F:channel activity"/>
    <property type="evidence" value="ECO:0007669"/>
    <property type="project" value="InterPro"/>
</dbReference>
<dbReference type="GO" id="GO:0046931">
    <property type="term" value="P:pore complex assembly"/>
    <property type="evidence" value="ECO:0007669"/>
    <property type="project" value="InterPro"/>
</dbReference>
<dbReference type="PANTHER" id="PTHR40388">
    <property type="entry name" value="BRYOPORIN"/>
    <property type="match status" value="1"/>
</dbReference>
<dbReference type="OrthoDB" id="2304600at2759"/>
<dbReference type="AlphaFoldDB" id="A0A2Z6REJ5"/>
<evidence type="ECO:0000313" key="1">
    <source>
        <dbReference type="EMBL" id="GBC00371.1"/>
    </source>
</evidence>
<evidence type="ECO:0000313" key="2">
    <source>
        <dbReference type="EMBL" id="GES84194.1"/>
    </source>
</evidence>
<dbReference type="EMBL" id="BLAL01000079">
    <property type="protein sequence ID" value="GES84194.1"/>
    <property type="molecule type" value="Genomic_DNA"/>
</dbReference>
<dbReference type="GO" id="GO:0046930">
    <property type="term" value="C:pore complex"/>
    <property type="evidence" value="ECO:0007669"/>
    <property type="project" value="InterPro"/>
</dbReference>
<dbReference type="Pfam" id="PF06369">
    <property type="entry name" value="Anemone_cytotox"/>
    <property type="match status" value="1"/>
</dbReference>
<dbReference type="GO" id="GO:0051715">
    <property type="term" value="P:cytolysis in another organism"/>
    <property type="evidence" value="ECO:0007669"/>
    <property type="project" value="InterPro"/>
</dbReference>
<dbReference type="InterPro" id="IPR015926">
    <property type="entry name" value="Cytolysin/lectin"/>
</dbReference>
<evidence type="ECO:0000313" key="3">
    <source>
        <dbReference type="Proteomes" id="UP000247702"/>
    </source>
</evidence>
<dbReference type="InterPro" id="IPR009104">
    <property type="entry name" value="Anemon_actinoporin-like"/>
</dbReference>
<dbReference type="Proteomes" id="UP000615446">
    <property type="component" value="Unassembled WGS sequence"/>
</dbReference>
<dbReference type="SUPFAM" id="SSF63724">
    <property type="entry name" value="Cytolysin/lectin"/>
    <property type="match status" value="1"/>
</dbReference>
<reference evidence="2" key="2">
    <citation type="submission" date="2019-10" db="EMBL/GenBank/DDBJ databases">
        <title>Conservation and host-specific expression of non-tandemly repeated heterogenous ribosome RNA gene in arbuscular mycorrhizal fungi.</title>
        <authorList>
            <person name="Maeda T."/>
            <person name="Kobayashi Y."/>
            <person name="Nakagawa T."/>
            <person name="Ezawa T."/>
            <person name="Yamaguchi K."/>
            <person name="Bino T."/>
            <person name="Nishimoto Y."/>
            <person name="Shigenobu S."/>
            <person name="Kawaguchi M."/>
        </authorList>
    </citation>
    <scope>NUCLEOTIDE SEQUENCE</scope>
    <source>
        <strain evidence="2">HR1</strain>
    </source>
</reference>
<accession>A0A2Z6REJ5</accession>